<dbReference type="OrthoDB" id="798409at2"/>
<dbReference type="Gene3D" id="1.10.260.40">
    <property type="entry name" value="lambda repressor-like DNA-binding domains"/>
    <property type="match status" value="1"/>
</dbReference>
<dbReference type="SMART" id="SM00530">
    <property type="entry name" value="HTH_XRE"/>
    <property type="match status" value="1"/>
</dbReference>
<dbReference type="InterPro" id="IPR010982">
    <property type="entry name" value="Lambda_DNA-bd_dom_sf"/>
</dbReference>
<sequence>MKKDFSDKVKHITLNIRNIREEKNYSQEYMAMRMRISQNAYSKIELSNSKLTVSRLIEIATILDINICNLLDPDTPPVEYQTVDNPK</sequence>
<dbReference type="CDD" id="cd00093">
    <property type="entry name" value="HTH_XRE"/>
    <property type="match status" value="1"/>
</dbReference>
<evidence type="ECO:0000313" key="3">
    <source>
        <dbReference type="Proteomes" id="UP000320042"/>
    </source>
</evidence>
<dbReference type="Proteomes" id="UP000320042">
    <property type="component" value="Unassembled WGS sequence"/>
</dbReference>
<dbReference type="Pfam" id="PF01381">
    <property type="entry name" value="HTH_3"/>
    <property type="match status" value="1"/>
</dbReference>
<organism evidence="2 3">
    <name type="scientific">Mucilaginibacter pallidiroseus</name>
    <dbReference type="NCBI Taxonomy" id="2599295"/>
    <lineage>
        <taxon>Bacteria</taxon>
        <taxon>Pseudomonadati</taxon>
        <taxon>Bacteroidota</taxon>
        <taxon>Sphingobacteriia</taxon>
        <taxon>Sphingobacteriales</taxon>
        <taxon>Sphingobacteriaceae</taxon>
        <taxon>Mucilaginibacter</taxon>
    </lineage>
</organism>
<feature type="domain" description="HTH cro/C1-type" evidence="1">
    <location>
        <begin position="16"/>
        <end position="70"/>
    </location>
</feature>
<dbReference type="GO" id="GO:0003677">
    <property type="term" value="F:DNA binding"/>
    <property type="evidence" value="ECO:0007669"/>
    <property type="project" value="InterPro"/>
</dbReference>
<dbReference type="InterPro" id="IPR001387">
    <property type="entry name" value="Cro/C1-type_HTH"/>
</dbReference>
<protein>
    <submittedName>
        <fullName evidence="2">Helix-turn-helix transcriptional regulator</fullName>
    </submittedName>
</protein>
<reference evidence="2 3" key="1">
    <citation type="submission" date="2019-07" db="EMBL/GenBank/DDBJ databases">
        <authorList>
            <person name="Kim J."/>
        </authorList>
    </citation>
    <scope>NUCLEOTIDE SEQUENCE [LARGE SCALE GENOMIC DNA]</scope>
    <source>
        <strain evidence="3">dk17</strain>
    </source>
</reference>
<gene>
    <name evidence="2" type="ORF">FPZ43_01040</name>
</gene>
<dbReference type="EMBL" id="VOEJ01000001">
    <property type="protein sequence ID" value="TWR31099.1"/>
    <property type="molecule type" value="Genomic_DNA"/>
</dbReference>
<dbReference type="SUPFAM" id="SSF47413">
    <property type="entry name" value="lambda repressor-like DNA-binding domains"/>
    <property type="match status" value="1"/>
</dbReference>
<dbReference type="PROSITE" id="PS50943">
    <property type="entry name" value="HTH_CROC1"/>
    <property type="match status" value="1"/>
</dbReference>
<comment type="caution">
    <text evidence="2">The sequence shown here is derived from an EMBL/GenBank/DDBJ whole genome shotgun (WGS) entry which is preliminary data.</text>
</comment>
<evidence type="ECO:0000259" key="1">
    <source>
        <dbReference type="PROSITE" id="PS50943"/>
    </source>
</evidence>
<accession>A0A563UIH8</accession>
<dbReference type="RefSeq" id="WP_146379998.1">
    <property type="nucleotide sequence ID" value="NZ_VOEJ01000001.1"/>
</dbReference>
<keyword evidence="3" id="KW-1185">Reference proteome</keyword>
<name>A0A563UIH8_9SPHI</name>
<dbReference type="AlphaFoldDB" id="A0A563UIH8"/>
<proteinExistence type="predicted"/>
<evidence type="ECO:0000313" key="2">
    <source>
        <dbReference type="EMBL" id="TWR31099.1"/>
    </source>
</evidence>